<dbReference type="Gene3D" id="3.30.9.10">
    <property type="entry name" value="D-Amino Acid Oxidase, subunit A, domain 2"/>
    <property type="match status" value="1"/>
</dbReference>
<dbReference type="GO" id="GO:0019478">
    <property type="term" value="P:D-amino acid catabolic process"/>
    <property type="evidence" value="ECO:0007669"/>
    <property type="project" value="TreeGrafter"/>
</dbReference>
<protein>
    <recommendedName>
        <fullName evidence="6">FAD dependent oxidoreductase domain-containing protein</fullName>
    </recommendedName>
</protein>
<dbReference type="SUPFAM" id="SSF54373">
    <property type="entry name" value="FAD-linked reductases, C-terminal domain"/>
    <property type="match status" value="1"/>
</dbReference>
<evidence type="ECO:0000259" key="6">
    <source>
        <dbReference type="Pfam" id="PF01266"/>
    </source>
</evidence>
<keyword evidence="8" id="KW-1185">Reference proteome</keyword>
<dbReference type="PANTHER" id="PTHR11530:SF11">
    <property type="entry name" value="D-ASPARTATE OXIDASE"/>
    <property type="match status" value="1"/>
</dbReference>
<dbReference type="SUPFAM" id="SSF51971">
    <property type="entry name" value="Nucleotide-binding domain"/>
    <property type="match status" value="1"/>
</dbReference>
<dbReference type="Pfam" id="PF01266">
    <property type="entry name" value="DAO"/>
    <property type="match status" value="1"/>
</dbReference>
<comment type="similarity">
    <text evidence="2">Belongs to the DAMOX/DASOX family.</text>
</comment>
<gene>
    <name evidence="7" type="ORF">PSNMU_V1.4_AUG-EV-PASAV3_0030140</name>
</gene>
<keyword evidence="4" id="KW-0274">FAD</keyword>
<proteinExistence type="inferred from homology"/>
<organism evidence="7 8">
    <name type="scientific">Pseudo-nitzschia multistriata</name>
    <dbReference type="NCBI Taxonomy" id="183589"/>
    <lineage>
        <taxon>Eukaryota</taxon>
        <taxon>Sar</taxon>
        <taxon>Stramenopiles</taxon>
        <taxon>Ochrophyta</taxon>
        <taxon>Bacillariophyta</taxon>
        <taxon>Bacillariophyceae</taxon>
        <taxon>Bacillariophycidae</taxon>
        <taxon>Bacillariales</taxon>
        <taxon>Bacillariaceae</taxon>
        <taxon>Pseudo-nitzschia</taxon>
    </lineage>
</organism>
<feature type="domain" description="FAD dependent oxidoreductase" evidence="6">
    <location>
        <begin position="4"/>
        <end position="402"/>
    </location>
</feature>
<reference evidence="7 8" key="1">
    <citation type="submission" date="2019-01" db="EMBL/GenBank/DDBJ databases">
        <authorList>
            <person name="Ferrante I. M."/>
        </authorList>
    </citation>
    <scope>NUCLEOTIDE SEQUENCE [LARGE SCALE GENOMIC DNA]</scope>
    <source>
        <strain evidence="7 8">B856</strain>
    </source>
</reference>
<name>A0A448Z2H4_9STRA</name>
<keyword evidence="3" id="KW-0285">Flavoprotein</keyword>
<evidence type="ECO:0000313" key="7">
    <source>
        <dbReference type="EMBL" id="VEU36228.1"/>
    </source>
</evidence>
<dbReference type="GO" id="GO:0005737">
    <property type="term" value="C:cytoplasm"/>
    <property type="evidence" value="ECO:0007669"/>
    <property type="project" value="TreeGrafter"/>
</dbReference>
<dbReference type="GO" id="GO:0071949">
    <property type="term" value="F:FAD binding"/>
    <property type="evidence" value="ECO:0007669"/>
    <property type="project" value="InterPro"/>
</dbReference>
<sequence>MASRVLVVGSGCIGLRTALELTRKRVSVVLRSPVHPLDKSNCSQGAGGLWMPIYCEDPRVDQWGFETLDEIYPLAEDAENSLVDLRHVLALKKRHEGPSTEDMVADNYHKGTGGRSLLPSWSSDARFKFQNVTLEQVQWQNQIHKLRLPSLAKAQEAGYNHAWFFQTPVVDCPKMMEHFLDELTGSNISKSAGKADINVETGIYYQSKAELFEEAKNFGCDAIVNCTGMGASELCKDVELVGARGILMNYDRESCKRLEHKDDDGTISAGVNDQLHDACIFADEAPWGTPEYPSYMIVRGDDIVVGGTCVKGDTETKIRPQERTRLFETARLLGIDTNACQPKEEWVGFRPYRQEIRCEIDDEKSMSNDTENDDRIRLVHCYGTGGSGWTIYTGLAKEAARLAMQ</sequence>
<dbReference type="OrthoDB" id="2015447at2759"/>
<dbReference type="PANTHER" id="PTHR11530">
    <property type="entry name" value="D-AMINO ACID OXIDASE"/>
    <property type="match status" value="1"/>
</dbReference>
<evidence type="ECO:0000313" key="8">
    <source>
        <dbReference type="Proteomes" id="UP000291116"/>
    </source>
</evidence>
<dbReference type="EMBL" id="CAACVS010000081">
    <property type="protein sequence ID" value="VEU36228.1"/>
    <property type="molecule type" value="Genomic_DNA"/>
</dbReference>
<dbReference type="Proteomes" id="UP000291116">
    <property type="component" value="Unassembled WGS sequence"/>
</dbReference>
<dbReference type="AlphaFoldDB" id="A0A448Z2H4"/>
<evidence type="ECO:0000256" key="4">
    <source>
        <dbReference type="ARBA" id="ARBA00022827"/>
    </source>
</evidence>
<accession>A0A448Z2H4</accession>
<evidence type="ECO:0000256" key="1">
    <source>
        <dbReference type="ARBA" id="ARBA00001974"/>
    </source>
</evidence>
<dbReference type="GO" id="GO:0003884">
    <property type="term" value="F:D-amino-acid oxidase activity"/>
    <property type="evidence" value="ECO:0007669"/>
    <property type="project" value="InterPro"/>
</dbReference>
<keyword evidence="5" id="KW-0560">Oxidoreductase</keyword>
<dbReference type="InterPro" id="IPR023209">
    <property type="entry name" value="DAO"/>
</dbReference>
<dbReference type="InterPro" id="IPR006076">
    <property type="entry name" value="FAD-dep_OxRdtase"/>
</dbReference>
<evidence type="ECO:0000256" key="2">
    <source>
        <dbReference type="ARBA" id="ARBA00006730"/>
    </source>
</evidence>
<evidence type="ECO:0000256" key="5">
    <source>
        <dbReference type="ARBA" id="ARBA00023002"/>
    </source>
</evidence>
<dbReference type="Gene3D" id="3.40.50.720">
    <property type="entry name" value="NAD(P)-binding Rossmann-like Domain"/>
    <property type="match status" value="1"/>
</dbReference>
<evidence type="ECO:0000256" key="3">
    <source>
        <dbReference type="ARBA" id="ARBA00022630"/>
    </source>
</evidence>
<comment type="cofactor">
    <cofactor evidence="1">
        <name>FAD</name>
        <dbReference type="ChEBI" id="CHEBI:57692"/>
    </cofactor>
</comment>